<evidence type="ECO:0000256" key="1">
    <source>
        <dbReference type="SAM" id="MobiDB-lite"/>
    </source>
</evidence>
<dbReference type="EMBL" id="KQ947425">
    <property type="protein sequence ID" value="KUJ12103.1"/>
    <property type="molecule type" value="Genomic_DNA"/>
</dbReference>
<dbReference type="RefSeq" id="XP_018066458.1">
    <property type="nucleotide sequence ID" value="XM_018218736.1"/>
</dbReference>
<feature type="region of interest" description="Disordered" evidence="1">
    <location>
        <begin position="258"/>
        <end position="317"/>
    </location>
</feature>
<sequence>MSRAGAGIEDERIKTRDRRLLCNWKLVVVGKRAPSFPACCSTKFPSFKLSKWLLLLLPPRTSPFPLLAAVASVQQLQPTNLVDGQSDPNILEYFANDEIVHEKAFGKKARMSMDDSDYASRRSSGSVMDDMKHALEAEGLSSQKALLTSAVQRQTRTAKKRSLEEYVDSSHTTRSSKAARFVAPPAPSRGRVGVYLSKETVADLAAAAFNANAADDMDEDIDVPASQADNVQLDEAHFSDSDAVDSDTPLVAHYEAKRDARRAAKGKQPAKGQEEDDTPTIGQPWVEDDEDEDTEEADPVEMPVKGPADNPRNESPEAIKKEIDFLKSLEDRPNPSFKPSRDAPAYKRRFAARMRHVLGYIVDGVRDGTYHIKGMSMSIKFKKWLAIADVQKLLDFIVTGIDDQRQRIFGAEEFNMQDILVLHEIDDAEMKNLVGVYADILTSIDDAKALYIGSSCRQNKGIWARIQEQCNFLAAGDDINSKYDTFHYQYARENELGPNFRLLAFWPQDIRLRSVTFLVESILIILASNMDKNHRSYNILTRFPDTVPDDVNQDVTWKGLNNSLPLFSEWIPQAYRGQCGCCRESPDKKFLKAPPAFKRRPRVHGTTGKVCVSYYARIRKHAIRINDGEKLTHAVGERPRAQGARFPPGTPCAYPWCNHIKIKGSKKVVFSRVDGLIFCGGCRSVYLNRKRKGTDLFAPLQKVIKQFTLGEKCNFAGCETVYSGAQGTRSFQRYEGISYCIKHFKKLYHDDAASRRQRDNIISDQ</sequence>
<dbReference type="AlphaFoldDB" id="A0A194WVV8"/>
<dbReference type="Proteomes" id="UP000070700">
    <property type="component" value="Unassembled WGS sequence"/>
</dbReference>
<keyword evidence="3" id="KW-1185">Reference proteome</keyword>
<organism evidence="2 3">
    <name type="scientific">Mollisia scopiformis</name>
    <name type="common">Conifer needle endophyte fungus</name>
    <name type="synonym">Phialocephala scopiformis</name>
    <dbReference type="NCBI Taxonomy" id="149040"/>
    <lineage>
        <taxon>Eukaryota</taxon>
        <taxon>Fungi</taxon>
        <taxon>Dikarya</taxon>
        <taxon>Ascomycota</taxon>
        <taxon>Pezizomycotina</taxon>
        <taxon>Leotiomycetes</taxon>
        <taxon>Helotiales</taxon>
        <taxon>Mollisiaceae</taxon>
        <taxon>Mollisia</taxon>
    </lineage>
</organism>
<evidence type="ECO:0000313" key="3">
    <source>
        <dbReference type="Proteomes" id="UP000070700"/>
    </source>
</evidence>
<evidence type="ECO:0000313" key="2">
    <source>
        <dbReference type="EMBL" id="KUJ12103.1"/>
    </source>
</evidence>
<reference evidence="2 3" key="1">
    <citation type="submission" date="2015-10" db="EMBL/GenBank/DDBJ databases">
        <title>Full genome of DAOMC 229536 Phialocephala scopiformis, a fungal endophyte of spruce producing the potent anti-insectan compound rugulosin.</title>
        <authorList>
            <consortium name="DOE Joint Genome Institute"/>
            <person name="Walker A.K."/>
            <person name="Frasz S.L."/>
            <person name="Seifert K.A."/>
            <person name="Miller J.D."/>
            <person name="Mondo S.J."/>
            <person name="Labutti K."/>
            <person name="Lipzen A."/>
            <person name="Dockter R."/>
            <person name="Kennedy M."/>
            <person name="Grigoriev I.V."/>
            <person name="Spatafora J.W."/>
        </authorList>
    </citation>
    <scope>NUCLEOTIDE SEQUENCE [LARGE SCALE GENOMIC DNA]</scope>
    <source>
        <strain evidence="2 3">CBS 120377</strain>
    </source>
</reference>
<name>A0A194WVV8_MOLSC</name>
<feature type="region of interest" description="Disordered" evidence="1">
    <location>
        <begin position="151"/>
        <end position="179"/>
    </location>
</feature>
<protein>
    <submittedName>
        <fullName evidence="2">Uncharacterized protein</fullName>
    </submittedName>
</protein>
<proteinExistence type="predicted"/>
<gene>
    <name evidence="2" type="ORF">LY89DRAFT_722478</name>
</gene>
<dbReference type="KEGG" id="psco:LY89DRAFT_722478"/>
<dbReference type="OrthoDB" id="5102280at2759"/>
<dbReference type="InParanoid" id="A0A194WVV8"/>
<dbReference type="GeneID" id="28828462"/>
<feature type="compositionally biased region" description="Acidic residues" evidence="1">
    <location>
        <begin position="286"/>
        <end position="299"/>
    </location>
</feature>
<accession>A0A194WVV8</accession>